<feature type="compositionally biased region" description="Basic and acidic residues" evidence="1">
    <location>
        <begin position="392"/>
        <end position="404"/>
    </location>
</feature>
<feature type="region of interest" description="Disordered" evidence="1">
    <location>
        <begin position="175"/>
        <end position="194"/>
    </location>
</feature>
<feature type="compositionally biased region" description="Low complexity" evidence="1">
    <location>
        <begin position="289"/>
        <end position="302"/>
    </location>
</feature>
<feature type="compositionally biased region" description="Polar residues" evidence="1">
    <location>
        <begin position="374"/>
        <end position="391"/>
    </location>
</feature>
<dbReference type="OrthoDB" id="3995133at2759"/>
<feature type="compositionally biased region" description="Low complexity" evidence="1">
    <location>
        <begin position="361"/>
        <end position="373"/>
    </location>
</feature>
<dbReference type="AlphaFoldDB" id="A0A9P7BG55"/>
<dbReference type="Proteomes" id="UP000697127">
    <property type="component" value="Unassembled WGS sequence"/>
</dbReference>
<reference evidence="3" key="1">
    <citation type="submission" date="2020-11" db="EMBL/GenBank/DDBJ databases">
        <title>Kefir isolates.</title>
        <authorList>
            <person name="Marcisauskas S."/>
            <person name="Kim Y."/>
            <person name="Blasche S."/>
        </authorList>
    </citation>
    <scope>NUCLEOTIDE SEQUENCE</scope>
    <source>
        <strain evidence="3">Olga-1</strain>
    </source>
</reference>
<feature type="region of interest" description="Disordered" evidence="1">
    <location>
        <begin position="358"/>
        <end position="422"/>
    </location>
</feature>
<keyword evidence="2" id="KW-0812">Transmembrane</keyword>
<accession>A0A9P7BG55</accession>
<sequence length="422" mass="46427">MSSIASLTTSSSAFHKTGTSTTSYSYSYSYSYSAAPTSSYSVTFVPVISDEFDPYVMHYNNKNGTVFIAVGTIILSLLLLLSGVRFWYWLKYRKVAKEATNFDDYYGGGNDSTIFFDDDKDNFLAYDIGSYNNENNKRNSNGLFLSSPNGSQYSHSINSSNSSFDSINNNSNNNLSASSASNHNLSNLTSQPGRNLRNAFTQSYIPPRTRSSFISPINQLIQEQYSSIENIDGSNKETTISSSSSSSSSSPSQLSSSITPSPSPELHRRRLSSAQILTGMIDSPKLTLSSSSPPISSNNSNNFRKRKTQSISLLINQSTPRLNNNDNNIIDGTFNSSHSRSTSLDLHELEKMIHKSLAKDSNSNNNNNNNNNNGTPKQGILSSNSQSSDNTNKVKDFNNGEEKKRSRPPSLVLDMLVNEKDI</sequence>
<proteinExistence type="predicted"/>
<evidence type="ECO:0000313" key="3">
    <source>
        <dbReference type="EMBL" id="KAG0689611.1"/>
    </source>
</evidence>
<keyword evidence="2" id="KW-0472">Membrane</keyword>
<feature type="region of interest" description="Disordered" evidence="1">
    <location>
        <begin position="284"/>
        <end position="304"/>
    </location>
</feature>
<feature type="region of interest" description="Disordered" evidence="1">
    <location>
        <begin position="233"/>
        <end position="268"/>
    </location>
</feature>
<protein>
    <submittedName>
        <fullName evidence="3">Uncharacterized protein</fullName>
    </submittedName>
</protein>
<dbReference type="EMBL" id="PUHW01000070">
    <property type="protein sequence ID" value="KAG0689611.1"/>
    <property type="molecule type" value="Genomic_DNA"/>
</dbReference>
<evidence type="ECO:0000256" key="1">
    <source>
        <dbReference type="SAM" id="MobiDB-lite"/>
    </source>
</evidence>
<gene>
    <name evidence="3" type="ORF">C6P40_004770</name>
</gene>
<organism evidence="3 4">
    <name type="scientific">Pichia californica</name>
    <dbReference type="NCBI Taxonomy" id="460514"/>
    <lineage>
        <taxon>Eukaryota</taxon>
        <taxon>Fungi</taxon>
        <taxon>Dikarya</taxon>
        <taxon>Ascomycota</taxon>
        <taxon>Saccharomycotina</taxon>
        <taxon>Pichiomycetes</taxon>
        <taxon>Pichiales</taxon>
        <taxon>Pichiaceae</taxon>
        <taxon>Pichia</taxon>
    </lineage>
</organism>
<feature type="compositionally biased region" description="Low complexity" evidence="1">
    <location>
        <begin position="241"/>
        <end position="260"/>
    </location>
</feature>
<keyword evidence="2" id="KW-1133">Transmembrane helix</keyword>
<evidence type="ECO:0000313" key="4">
    <source>
        <dbReference type="Proteomes" id="UP000697127"/>
    </source>
</evidence>
<name>A0A9P7BG55_9ASCO</name>
<feature type="compositionally biased region" description="Low complexity" evidence="1">
    <location>
        <begin position="175"/>
        <end position="187"/>
    </location>
</feature>
<keyword evidence="4" id="KW-1185">Reference proteome</keyword>
<feature type="transmembrane region" description="Helical" evidence="2">
    <location>
        <begin position="66"/>
        <end position="88"/>
    </location>
</feature>
<evidence type="ECO:0000256" key="2">
    <source>
        <dbReference type="SAM" id="Phobius"/>
    </source>
</evidence>
<comment type="caution">
    <text evidence="3">The sequence shown here is derived from an EMBL/GenBank/DDBJ whole genome shotgun (WGS) entry which is preliminary data.</text>
</comment>